<dbReference type="Gene3D" id="3.30.160.20">
    <property type="match status" value="1"/>
</dbReference>
<dbReference type="EMBL" id="JAUBYV010000010">
    <property type="protein sequence ID" value="KAK2624228.1"/>
    <property type="molecule type" value="Genomic_DNA"/>
</dbReference>
<dbReference type="SUPFAM" id="SSF54768">
    <property type="entry name" value="dsRNA-binding domain-like"/>
    <property type="match status" value="1"/>
</dbReference>
<dbReference type="Pfam" id="PF00636">
    <property type="entry name" value="Ribonuclease_3"/>
    <property type="match status" value="1"/>
</dbReference>
<dbReference type="GO" id="GO:0005654">
    <property type="term" value="C:nucleoplasm"/>
    <property type="evidence" value="ECO:0007669"/>
    <property type="project" value="TreeGrafter"/>
</dbReference>
<evidence type="ECO:0000259" key="6">
    <source>
        <dbReference type="PROSITE" id="PS50142"/>
    </source>
</evidence>
<name>A0AAD9WBL3_9HELO</name>
<dbReference type="InterPro" id="IPR036389">
    <property type="entry name" value="RNase_III_sf"/>
</dbReference>
<evidence type="ECO:0000256" key="5">
    <source>
        <dbReference type="SAM" id="MobiDB-lite"/>
    </source>
</evidence>
<sequence length="398" mass="44105">MTGTDPRISNGSAASAQSRKIVNLIKALDEALEEDSMNQTLDLIGDEALNRCLDLRTSLSTARSKIDASPSATSLREQRSHDFSNVPQNNPTASTFCITPWKSSQIPDTLPPLPKVFDPTLEESSFIHVGCGSGKPTDLNYERLEWVGDIYLELVATLLISQTFPNMGPGKASQLRERLVKNITLADLSRQYRFDERLRMPVPKFQSGPLEDKTKILGDIFEAYVAAVILSDPVNGFTRAAEWLKDLWGMLIIKDIIQEERNGLKLESPLWKLRGAVLSTEEASLSDVTVIPLNPKEHFQKLLGIRGVRIVYKDAGPEKKDPVSKMPVFTVGLYFTGLGEKEKMLGIGKAGSKKEAGFKAAEAAMANKKMMKYYMDKKKLVETQIQLEKDALVAQEGS</sequence>
<dbReference type="GO" id="GO:0006369">
    <property type="term" value="P:termination of RNA polymerase II transcription"/>
    <property type="evidence" value="ECO:0007669"/>
    <property type="project" value="TreeGrafter"/>
</dbReference>
<dbReference type="PANTHER" id="PTHR11207">
    <property type="entry name" value="RIBONUCLEASE III"/>
    <property type="match status" value="1"/>
</dbReference>
<dbReference type="Proteomes" id="UP001285354">
    <property type="component" value="Unassembled WGS sequence"/>
</dbReference>
<dbReference type="GO" id="GO:0004525">
    <property type="term" value="F:ribonuclease III activity"/>
    <property type="evidence" value="ECO:0007669"/>
    <property type="project" value="InterPro"/>
</dbReference>
<reference evidence="7" key="1">
    <citation type="submission" date="2023-06" db="EMBL/GenBank/DDBJ databases">
        <title>Draft genome of Marssonina rosae.</title>
        <authorList>
            <person name="Cheng Q."/>
        </authorList>
    </citation>
    <scope>NUCLEOTIDE SEQUENCE</scope>
    <source>
        <strain evidence="7">R4</strain>
    </source>
</reference>
<feature type="region of interest" description="Disordered" evidence="5">
    <location>
        <begin position="66"/>
        <end position="89"/>
    </location>
</feature>
<keyword evidence="3" id="KW-0378">Hydrolase</keyword>
<evidence type="ECO:0000256" key="2">
    <source>
        <dbReference type="ARBA" id="ARBA00022759"/>
    </source>
</evidence>
<dbReference type="InterPro" id="IPR000999">
    <property type="entry name" value="RNase_III_dom"/>
</dbReference>
<organism evidence="7 8">
    <name type="scientific">Diplocarpon rosae</name>
    <dbReference type="NCBI Taxonomy" id="946125"/>
    <lineage>
        <taxon>Eukaryota</taxon>
        <taxon>Fungi</taxon>
        <taxon>Dikarya</taxon>
        <taxon>Ascomycota</taxon>
        <taxon>Pezizomycotina</taxon>
        <taxon>Leotiomycetes</taxon>
        <taxon>Helotiales</taxon>
        <taxon>Drepanopezizaceae</taxon>
        <taxon>Diplocarpon</taxon>
    </lineage>
</organism>
<evidence type="ECO:0000256" key="4">
    <source>
        <dbReference type="ARBA" id="ARBA00022884"/>
    </source>
</evidence>
<evidence type="ECO:0000313" key="8">
    <source>
        <dbReference type="Proteomes" id="UP001285354"/>
    </source>
</evidence>
<keyword evidence="4" id="KW-0694">RNA-binding</keyword>
<dbReference type="PANTHER" id="PTHR11207:SF0">
    <property type="entry name" value="RIBONUCLEASE 3"/>
    <property type="match status" value="1"/>
</dbReference>
<keyword evidence="1" id="KW-0540">Nuclease</keyword>
<feature type="domain" description="RNase III" evidence="6">
    <location>
        <begin position="140"/>
        <end position="233"/>
    </location>
</feature>
<comment type="caution">
    <text evidence="7">The sequence shown here is derived from an EMBL/GenBank/DDBJ whole genome shotgun (WGS) entry which is preliminary data.</text>
</comment>
<dbReference type="AlphaFoldDB" id="A0AAD9WBL3"/>
<dbReference type="InterPro" id="IPR014720">
    <property type="entry name" value="dsRBD_dom"/>
</dbReference>
<dbReference type="PROSITE" id="PS50142">
    <property type="entry name" value="RNASE_3_2"/>
    <property type="match status" value="1"/>
</dbReference>
<keyword evidence="8" id="KW-1185">Reference proteome</keyword>
<accession>A0AAD9WBL3</accession>
<dbReference type="CDD" id="cd00593">
    <property type="entry name" value="RIBOc"/>
    <property type="match status" value="1"/>
</dbReference>
<protein>
    <recommendedName>
        <fullName evidence="6">RNase III domain-containing protein</fullName>
    </recommendedName>
</protein>
<dbReference type="SUPFAM" id="SSF69065">
    <property type="entry name" value="RNase III domain-like"/>
    <property type="match status" value="1"/>
</dbReference>
<dbReference type="GO" id="GO:0006364">
    <property type="term" value="P:rRNA processing"/>
    <property type="evidence" value="ECO:0007669"/>
    <property type="project" value="TreeGrafter"/>
</dbReference>
<proteinExistence type="predicted"/>
<dbReference type="Gene3D" id="1.10.1520.10">
    <property type="entry name" value="Ribonuclease III domain"/>
    <property type="match status" value="1"/>
</dbReference>
<dbReference type="Pfam" id="PF00035">
    <property type="entry name" value="dsrm"/>
    <property type="match status" value="1"/>
</dbReference>
<dbReference type="SMART" id="SM00535">
    <property type="entry name" value="RIBOc"/>
    <property type="match status" value="1"/>
</dbReference>
<keyword evidence="2" id="KW-0255">Endonuclease</keyword>
<dbReference type="GO" id="GO:0003723">
    <property type="term" value="F:RNA binding"/>
    <property type="evidence" value="ECO:0007669"/>
    <property type="project" value="UniProtKB-KW"/>
</dbReference>
<evidence type="ECO:0000256" key="3">
    <source>
        <dbReference type="ARBA" id="ARBA00022801"/>
    </source>
</evidence>
<evidence type="ECO:0000313" key="7">
    <source>
        <dbReference type="EMBL" id="KAK2624228.1"/>
    </source>
</evidence>
<gene>
    <name evidence="7" type="ORF">QTJ16_006178</name>
</gene>
<evidence type="ECO:0000256" key="1">
    <source>
        <dbReference type="ARBA" id="ARBA00022722"/>
    </source>
</evidence>
<dbReference type="GO" id="GO:0034475">
    <property type="term" value="P:U4 snRNA 3'-end processing"/>
    <property type="evidence" value="ECO:0007669"/>
    <property type="project" value="TreeGrafter"/>
</dbReference>